<dbReference type="GO" id="GO:0003678">
    <property type="term" value="F:DNA helicase activity"/>
    <property type="evidence" value="ECO:0007669"/>
    <property type="project" value="InterPro"/>
</dbReference>
<dbReference type="InterPro" id="IPR016136">
    <property type="entry name" value="DNA_helicase_N/primase_C"/>
</dbReference>
<evidence type="ECO:0000259" key="4">
    <source>
        <dbReference type="Pfam" id="PF00772"/>
    </source>
</evidence>
<dbReference type="GO" id="GO:0005829">
    <property type="term" value="C:cytosol"/>
    <property type="evidence" value="ECO:0007669"/>
    <property type="project" value="TreeGrafter"/>
</dbReference>
<feature type="compositionally biased region" description="Polar residues" evidence="3">
    <location>
        <begin position="610"/>
        <end position="622"/>
    </location>
</feature>
<dbReference type="Proteomes" id="UP000632766">
    <property type="component" value="Unassembled WGS sequence"/>
</dbReference>
<dbReference type="SUPFAM" id="SSF52540">
    <property type="entry name" value="P-loop containing nucleoside triphosphate hydrolases"/>
    <property type="match status" value="1"/>
</dbReference>
<reference evidence="5 6" key="1">
    <citation type="journal article" date="2021" name="Int. J. Syst. Evol. Microbiol.">
        <title>Amazonocrinis nigriterrae gen. nov., sp. nov., Atlanticothrix silvestris gen. nov., sp. nov. and Dendronalium phyllosphericum gen. nov., sp. nov., nostocacean cyanobacteria from Brazilian environments.</title>
        <authorList>
            <person name="Alvarenga D.O."/>
            <person name="Andreote A.P.D."/>
            <person name="Branco L.H.Z."/>
            <person name="Delbaje E."/>
            <person name="Cruz R.B."/>
            <person name="Varani A.M."/>
            <person name="Fiore M.F."/>
        </authorList>
    </citation>
    <scope>NUCLEOTIDE SEQUENCE [LARGE SCALE GENOMIC DNA]</scope>
    <source>
        <strain evidence="5 6">CENA67</strain>
    </source>
</reference>
<protein>
    <submittedName>
        <fullName evidence="5">AAA family ATPase</fullName>
    </submittedName>
</protein>
<accession>A0A8J7HQH4</accession>
<proteinExistence type="predicted"/>
<keyword evidence="6" id="KW-1185">Reference proteome</keyword>
<evidence type="ECO:0000256" key="1">
    <source>
        <dbReference type="ARBA" id="ARBA00022705"/>
    </source>
</evidence>
<feature type="compositionally biased region" description="Low complexity" evidence="3">
    <location>
        <begin position="655"/>
        <end position="667"/>
    </location>
</feature>
<dbReference type="Gene3D" id="1.10.860.10">
    <property type="entry name" value="DNAb Helicase, Chain A"/>
    <property type="match status" value="1"/>
</dbReference>
<dbReference type="InterPro" id="IPR036185">
    <property type="entry name" value="DNA_heli_DnaB-like_N_sf"/>
</dbReference>
<evidence type="ECO:0000256" key="2">
    <source>
        <dbReference type="ARBA" id="ARBA00023125"/>
    </source>
</evidence>
<organism evidence="5 6">
    <name type="scientific">Amazonocrinis nigriterrae CENA67</name>
    <dbReference type="NCBI Taxonomy" id="2794033"/>
    <lineage>
        <taxon>Bacteria</taxon>
        <taxon>Bacillati</taxon>
        <taxon>Cyanobacteriota</taxon>
        <taxon>Cyanophyceae</taxon>
        <taxon>Nostocales</taxon>
        <taxon>Nostocaceae</taxon>
        <taxon>Amazonocrinis</taxon>
        <taxon>Amazonocrinis nigriterrae</taxon>
    </lineage>
</organism>
<dbReference type="GO" id="GO:0005524">
    <property type="term" value="F:ATP binding"/>
    <property type="evidence" value="ECO:0007669"/>
    <property type="project" value="InterPro"/>
</dbReference>
<name>A0A8J7HQH4_9NOST</name>
<comment type="caution">
    <text evidence="5">The sequence shown here is derived from an EMBL/GenBank/DDBJ whole genome shotgun (WGS) entry which is preliminary data.</text>
</comment>
<feature type="compositionally biased region" description="Basic and acidic residues" evidence="3">
    <location>
        <begin position="623"/>
        <end position="651"/>
    </location>
</feature>
<keyword evidence="1" id="KW-0235">DNA replication</keyword>
<dbReference type="GO" id="GO:0003677">
    <property type="term" value="F:DNA binding"/>
    <property type="evidence" value="ECO:0007669"/>
    <property type="project" value="UniProtKB-KW"/>
</dbReference>
<dbReference type="InterPro" id="IPR007693">
    <property type="entry name" value="DNA_helicase_DnaB-like_N"/>
</dbReference>
<evidence type="ECO:0000313" key="5">
    <source>
        <dbReference type="EMBL" id="MBH8561650.1"/>
    </source>
</evidence>
<evidence type="ECO:0000313" key="6">
    <source>
        <dbReference type="Proteomes" id="UP000632766"/>
    </source>
</evidence>
<gene>
    <name evidence="5" type="ORF">I8748_05560</name>
</gene>
<dbReference type="RefSeq" id="WP_198123656.1">
    <property type="nucleotide sequence ID" value="NZ_JAECZC010000007.1"/>
</dbReference>
<dbReference type="PANTHER" id="PTHR30153:SF2">
    <property type="entry name" value="REPLICATIVE DNA HELICASE"/>
    <property type="match status" value="1"/>
</dbReference>
<dbReference type="Pfam" id="PF13481">
    <property type="entry name" value="AAA_25"/>
    <property type="match status" value="1"/>
</dbReference>
<dbReference type="GO" id="GO:0006260">
    <property type="term" value="P:DNA replication"/>
    <property type="evidence" value="ECO:0007669"/>
    <property type="project" value="UniProtKB-KW"/>
</dbReference>
<dbReference type="EMBL" id="JAECZC010000007">
    <property type="protein sequence ID" value="MBH8561650.1"/>
    <property type="molecule type" value="Genomic_DNA"/>
</dbReference>
<dbReference type="Gene3D" id="3.40.50.300">
    <property type="entry name" value="P-loop containing nucleotide triphosphate hydrolases"/>
    <property type="match status" value="1"/>
</dbReference>
<dbReference type="SUPFAM" id="SSF48024">
    <property type="entry name" value="N-terminal domain of DnaB helicase"/>
    <property type="match status" value="1"/>
</dbReference>
<dbReference type="PANTHER" id="PTHR30153">
    <property type="entry name" value="REPLICATIVE DNA HELICASE DNAB"/>
    <property type="match status" value="1"/>
</dbReference>
<sequence>MTQGIYQFPSDNVKFNSIEDKLPPFDIEAEEAVLGAILLDSEAIYRIKDRLKPEHFYVSAHRDIYQACLRLCKKNESTDLLRVTSWLSDHGILARIGGRNKLASVVDSTISSINIDSLATLIIEKAVRRDIIKTGDDIKRLGYETEIELPEIVLKLADKVQSITGLTSVKTKEELQKARYDRLLTHLKLIHTTVPDPAYREYLLLGLAQESALSPSALERIYTKSLTDQCSKLMTYEELQQAAKTSVREWLMNGLLPKRTTVLLYADGGVGKTKLVYRLAKNIIQGSNWGDFISTGEKRRILYYQGDEQESDMYEALETMGYTQDELQSYVRVRFRWNFEQLPILISDLNEFKPHLVVMDSLTFLNRFSFHKEGDMEYARPILELTGLATHYDTTFVLIHHANKSGESRGTTAIRNSVSEVWKLTKDSSNTATPNDRILEIDKSRSRSSGKKYRLVFNQEDLSFLFLGEDDIQGSPAELSTRGKILDFFYHHRNIKYEAIEIAHELGINHNSCRGTLNSLAIDGLISVQRRPSKANLHYLSYENSDHSTDSCNQNHAQLSDQRLLLSDQRQDNPETFDNADFEAEQSESIKKLDQRLISVSDQRRDACPKSNTGDADQPTSKNSEKKSALPKKISENDDQLDQRRPNDLPHNDYGADQAADQAADQGDQPDHLDQPTPNRQFPFCAENSTAKQTKLECPRTGLPLPQPFDIIVDGPLGRSVATATSLRYREDNRLQVQIEYEFADGKKRTRQGHVGKGKPEVEAIAREEITRWQNKALLLPKRRYQVRQLADDDYIWVNNCRLVKIPNPPVECWYVFEAPTGEQLRVRADDEFKLDSLNE</sequence>
<keyword evidence="2" id="KW-0238">DNA-binding</keyword>
<dbReference type="InterPro" id="IPR027417">
    <property type="entry name" value="P-loop_NTPase"/>
</dbReference>
<dbReference type="AlphaFoldDB" id="A0A8J7HQH4"/>
<dbReference type="Pfam" id="PF00772">
    <property type="entry name" value="DnaB"/>
    <property type="match status" value="1"/>
</dbReference>
<evidence type="ECO:0000256" key="3">
    <source>
        <dbReference type="SAM" id="MobiDB-lite"/>
    </source>
</evidence>
<feature type="region of interest" description="Disordered" evidence="3">
    <location>
        <begin position="601"/>
        <end position="684"/>
    </location>
</feature>
<feature type="domain" description="DNA helicase DnaB-like N-terminal" evidence="4">
    <location>
        <begin position="23"/>
        <end position="123"/>
    </location>
</feature>